<evidence type="ECO:0000256" key="1">
    <source>
        <dbReference type="SAM" id="MobiDB-lite"/>
    </source>
</evidence>
<feature type="compositionally biased region" description="Gly residues" evidence="1">
    <location>
        <begin position="38"/>
        <end position="47"/>
    </location>
</feature>
<gene>
    <name evidence="2" type="ORF">AVDCRST_MAG16-533</name>
</gene>
<name>A0A6J4KVP4_9ACTN</name>
<feature type="non-terminal residue" evidence="2">
    <location>
        <position position="47"/>
    </location>
</feature>
<evidence type="ECO:0000313" key="2">
    <source>
        <dbReference type="EMBL" id="CAA9314629.1"/>
    </source>
</evidence>
<sequence>EALRLRRPAGTVAAADRGLRQPVRREQQPRQPDRRGPRLGGVQGAVL</sequence>
<feature type="compositionally biased region" description="Basic and acidic residues" evidence="1">
    <location>
        <begin position="17"/>
        <end position="36"/>
    </location>
</feature>
<dbReference type="AlphaFoldDB" id="A0A6J4KVP4"/>
<organism evidence="2">
    <name type="scientific">uncultured Frankineae bacterium</name>
    <dbReference type="NCBI Taxonomy" id="437475"/>
    <lineage>
        <taxon>Bacteria</taxon>
        <taxon>Bacillati</taxon>
        <taxon>Actinomycetota</taxon>
        <taxon>Actinomycetes</taxon>
        <taxon>Frankiales</taxon>
        <taxon>environmental samples</taxon>
    </lineage>
</organism>
<accession>A0A6J4KVP4</accession>
<proteinExistence type="predicted"/>
<feature type="non-terminal residue" evidence="2">
    <location>
        <position position="1"/>
    </location>
</feature>
<feature type="region of interest" description="Disordered" evidence="1">
    <location>
        <begin position="1"/>
        <end position="47"/>
    </location>
</feature>
<reference evidence="2" key="1">
    <citation type="submission" date="2020-02" db="EMBL/GenBank/DDBJ databases">
        <authorList>
            <person name="Meier V. D."/>
        </authorList>
    </citation>
    <scope>NUCLEOTIDE SEQUENCE</scope>
    <source>
        <strain evidence="2">AVDCRST_MAG16</strain>
    </source>
</reference>
<dbReference type="EMBL" id="CADCUE010000031">
    <property type="protein sequence ID" value="CAA9314629.1"/>
    <property type="molecule type" value="Genomic_DNA"/>
</dbReference>
<protein>
    <submittedName>
        <fullName evidence="2">Uncharacterized protein</fullName>
    </submittedName>
</protein>